<dbReference type="EMBL" id="UINC01001408">
    <property type="protein sequence ID" value="SUZ79980.1"/>
    <property type="molecule type" value="Genomic_DNA"/>
</dbReference>
<dbReference type="PROSITE" id="PS00868">
    <property type="entry name" value="CYS_MET_METAB_PP"/>
    <property type="match status" value="1"/>
</dbReference>
<dbReference type="AlphaFoldDB" id="A0A381QLQ6"/>
<dbReference type="InterPro" id="IPR015421">
    <property type="entry name" value="PyrdxlP-dep_Trfase_major"/>
</dbReference>
<reference evidence="3" key="1">
    <citation type="submission" date="2018-05" db="EMBL/GenBank/DDBJ databases">
        <authorList>
            <person name="Lanie J.A."/>
            <person name="Ng W.-L."/>
            <person name="Kazmierczak K.M."/>
            <person name="Andrzejewski T.M."/>
            <person name="Davidsen T.M."/>
            <person name="Wayne K.J."/>
            <person name="Tettelin H."/>
            <person name="Glass J.I."/>
            <person name="Rusch D."/>
            <person name="Podicherti R."/>
            <person name="Tsui H.-C.T."/>
            <person name="Winkler M.E."/>
        </authorList>
    </citation>
    <scope>NUCLEOTIDE SEQUENCE</scope>
</reference>
<dbReference type="Pfam" id="PF01053">
    <property type="entry name" value="Cys_Met_Meta_PP"/>
    <property type="match status" value="1"/>
</dbReference>
<dbReference type="InterPro" id="IPR000277">
    <property type="entry name" value="Cys/Met-Metab_PyrdxlP-dep_enz"/>
</dbReference>
<evidence type="ECO:0000313" key="3">
    <source>
        <dbReference type="EMBL" id="SUZ79980.1"/>
    </source>
</evidence>
<dbReference type="FunFam" id="3.40.640.10:FF:000046">
    <property type="entry name" value="Cystathionine gamma-lyase"/>
    <property type="match status" value="1"/>
</dbReference>
<dbReference type="GO" id="GO:0005737">
    <property type="term" value="C:cytoplasm"/>
    <property type="evidence" value="ECO:0007669"/>
    <property type="project" value="TreeGrafter"/>
</dbReference>
<dbReference type="InterPro" id="IPR015424">
    <property type="entry name" value="PyrdxlP-dep_Trfase"/>
</dbReference>
<evidence type="ECO:0000256" key="1">
    <source>
        <dbReference type="ARBA" id="ARBA00001933"/>
    </source>
</evidence>
<gene>
    <name evidence="3" type="ORF">METZ01_LOCUS32834</name>
</gene>
<accession>A0A381QLQ6</accession>
<dbReference type="GO" id="GO:0019346">
    <property type="term" value="P:transsulfuration"/>
    <property type="evidence" value="ECO:0007669"/>
    <property type="project" value="InterPro"/>
</dbReference>
<evidence type="ECO:0000256" key="2">
    <source>
        <dbReference type="ARBA" id="ARBA00022898"/>
    </source>
</evidence>
<dbReference type="Gene3D" id="3.40.640.10">
    <property type="entry name" value="Type I PLP-dependent aspartate aminotransferase-like (Major domain)"/>
    <property type="match status" value="1"/>
</dbReference>
<dbReference type="PANTHER" id="PTHR11808">
    <property type="entry name" value="TRANS-SULFURATION ENZYME FAMILY MEMBER"/>
    <property type="match status" value="1"/>
</dbReference>
<dbReference type="PANTHER" id="PTHR11808:SF80">
    <property type="entry name" value="CYSTATHIONINE GAMMA-LYASE"/>
    <property type="match status" value="1"/>
</dbReference>
<name>A0A381QLQ6_9ZZZZ</name>
<dbReference type="GO" id="GO:0030170">
    <property type="term" value="F:pyridoxal phosphate binding"/>
    <property type="evidence" value="ECO:0007669"/>
    <property type="project" value="InterPro"/>
</dbReference>
<keyword evidence="2" id="KW-0663">Pyridoxal phosphate</keyword>
<organism evidence="3">
    <name type="scientific">marine metagenome</name>
    <dbReference type="NCBI Taxonomy" id="408172"/>
    <lineage>
        <taxon>unclassified sequences</taxon>
        <taxon>metagenomes</taxon>
        <taxon>ecological metagenomes</taxon>
    </lineage>
</organism>
<comment type="cofactor">
    <cofactor evidence="1">
        <name>pyridoxal 5'-phosphate</name>
        <dbReference type="ChEBI" id="CHEBI:597326"/>
    </cofactor>
</comment>
<dbReference type="GO" id="GO:0016846">
    <property type="term" value="F:carbon-sulfur lyase activity"/>
    <property type="evidence" value="ECO:0007669"/>
    <property type="project" value="TreeGrafter"/>
</dbReference>
<proteinExistence type="predicted"/>
<dbReference type="Gene3D" id="3.90.1150.10">
    <property type="entry name" value="Aspartate Aminotransferase, domain 1"/>
    <property type="match status" value="1"/>
</dbReference>
<evidence type="ECO:0008006" key="4">
    <source>
        <dbReference type="Google" id="ProtNLM"/>
    </source>
</evidence>
<sequence>MIPDIINELGENREDYFNAGSPPIFSTSNFLFDKVKDMREAMVTNNEKPFYTRGHNPTTRILEKKIAALENTESAIAVSSGMGAVAIGMLSQLKSGDHLICIKKPYTGTDKLTNKILPKFNIETTFIEGKTIDEFKNAIKSNTKLIYLESPNSWTYEMQDLIKISDLAKNKNIITAIDNSYASPINCNPSDWDIDIIIHSATKYIGGHSNAMGGIICSSKKIIDQMYECEYTLLGNVMSPFNSWIFINGLRTLKVRMNQISKSTPKIVKFLENHPKIEKVIYPHSKNFDQKDLVKKYLKNPCGQFSIQLKSQSKKEIESFCNKLHHFKMACSWGGYESLIFPEIARYNSSSKYYNDTEFLPINYIRFYIGLEDEKMLIDDLKIALN</sequence>
<protein>
    <recommendedName>
        <fullName evidence="4">Cystathionine beta-lyase</fullName>
    </recommendedName>
</protein>
<dbReference type="PIRSF" id="PIRSF001434">
    <property type="entry name" value="CGS"/>
    <property type="match status" value="1"/>
</dbReference>
<dbReference type="SUPFAM" id="SSF53383">
    <property type="entry name" value="PLP-dependent transferases"/>
    <property type="match status" value="1"/>
</dbReference>
<dbReference type="InterPro" id="IPR054542">
    <property type="entry name" value="Cys_met_metab_PP"/>
</dbReference>
<dbReference type="InterPro" id="IPR015422">
    <property type="entry name" value="PyrdxlP-dep_Trfase_small"/>
</dbReference>